<dbReference type="Proteomes" id="UP001549257">
    <property type="component" value="Unassembled WGS sequence"/>
</dbReference>
<keyword evidence="2" id="KW-0418">Kinase</keyword>
<dbReference type="InterPro" id="IPR036388">
    <property type="entry name" value="WH-like_DNA-bd_sf"/>
</dbReference>
<reference evidence="2 3" key="1">
    <citation type="submission" date="2024-06" db="EMBL/GenBank/DDBJ databases">
        <title>Sorghum-associated microbial communities from plants grown in Nebraska, USA.</title>
        <authorList>
            <person name="Schachtman D."/>
        </authorList>
    </citation>
    <scope>NUCLEOTIDE SEQUENCE [LARGE SCALE GENOMIC DNA]</scope>
    <source>
        <strain evidence="2 3">2857</strain>
    </source>
</reference>
<dbReference type="InterPro" id="IPR036390">
    <property type="entry name" value="WH_DNA-bd_sf"/>
</dbReference>
<evidence type="ECO:0000313" key="3">
    <source>
        <dbReference type="Proteomes" id="UP001549257"/>
    </source>
</evidence>
<dbReference type="Gene3D" id="1.10.10.10">
    <property type="entry name" value="Winged helix-like DNA-binding domain superfamily/Winged helix DNA-binding domain"/>
    <property type="match status" value="1"/>
</dbReference>
<keyword evidence="3" id="KW-1185">Reference proteome</keyword>
<accession>A0ABV2QPM7</accession>
<dbReference type="InterPro" id="IPR043129">
    <property type="entry name" value="ATPase_NBD"/>
</dbReference>
<dbReference type="SUPFAM" id="SSF46785">
    <property type="entry name" value="Winged helix' DNA-binding domain"/>
    <property type="match status" value="1"/>
</dbReference>
<dbReference type="PANTHER" id="PTHR18964">
    <property type="entry name" value="ROK (REPRESSOR, ORF, KINASE) FAMILY"/>
    <property type="match status" value="1"/>
</dbReference>
<evidence type="ECO:0000313" key="2">
    <source>
        <dbReference type="EMBL" id="MET4582989.1"/>
    </source>
</evidence>
<dbReference type="EMBL" id="JBEPSJ010000003">
    <property type="protein sequence ID" value="MET4582989.1"/>
    <property type="molecule type" value="Genomic_DNA"/>
</dbReference>
<dbReference type="Gene3D" id="3.30.420.40">
    <property type="match status" value="2"/>
</dbReference>
<protein>
    <submittedName>
        <fullName evidence="2">NBD/HSP70 family sugar kinase</fullName>
    </submittedName>
</protein>
<organism evidence="2 3">
    <name type="scientific">Conyzicola nivalis</name>
    <dbReference type="NCBI Taxonomy" id="1477021"/>
    <lineage>
        <taxon>Bacteria</taxon>
        <taxon>Bacillati</taxon>
        <taxon>Actinomycetota</taxon>
        <taxon>Actinomycetes</taxon>
        <taxon>Micrococcales</taxon>
        <taxon>Microbacteriaceae</taxon>
        <taxon>Conyzicola</taxon>
    </lineage>
</organism>
<dbReference type="InterPro" id="IPR000600">
    <property type="entry name" value="ROK"/>
</dbReference>
<dbReference type="Pfam" id="PF00480">
    <property type="entry name" value="ROK"/>
    <property type="match status" value="1"/>
</dbReference>
<gene>
    <name evidence="2" type="ORF">ABIE21_002508</name>
</gene>
<comment type="caution">
    <text evidence="2">The sequence shown here is derived from an EMBL/GenBank/DDBJ whole genome shotgun (WGS) entry which is preliminary data.</text>
</comment>
<evidence type="ECO:0000256" key="1">
    <source>
        <dbReference type="ARBA" id="ARBA00006479"/>
    </source>
</evidence>
<keyword evidence="2" id="KW-0808">Transferase</keyword>
<proteinExistence type="inferred from homology"/>
<name>A0ABV2QPM7_9MICO</name>
<dbReference type="SUPFAM" id="SSF53067">
    <property type="entry name" value="Actin-like ATPase domain"/>
    <property type="match status" value="1"/>
</dbReference>
<dbReference type="GO" id="GO:0016301">
    <property type="term" value="F:kinase activity"/>
    <property type="evidence" value="ECO:0007669"/>
    <property type="project" value="UniProtKB-KW"/>
</dbReference>
<comment type="similarity">
    <text evidence="1">Belongs to the ROK (NagC/XylR) family.</text>
</comment>
<sequence length="399" mass="41150">MVGTVSLVESQQTGRGNSADHVRRHNLAVVLGLVHRSQGVSRSLLTRQTGLNRSTVAALVGELVERRLVVEVDADVQGQVGRPSPIVKPAPLAVALAVNPEIDAITIAVVGLGGQVIKRVRHATDHEPEAREAVQICATVIDGLRDELDANYRVVGIGVAVPGLVRELDGVVRLAPHLGWVDEPLAGMLSEATGYPVVAGNDARLGTLAESTFGAGRDLTDFIYLNGGASGIGGGVIAGGQPLTGAAGYAGELGHTLVNSRGIVCHCGGVGCLETEVRRAPLLALVGLADADSDELENALLASESAEVLAEVHRQLDFLAVALRNAINTLNPQKILLGGFLGSLYAVAPGHLDALVAHQPLRASREGVTIGRAALGLNLLMIGAAELAFSAVLADPAAF</sequence>
<dbReference type="PANTHER" id="PTHR18964:SF149">
    <property type="entry name" value="BIFUNCTIONAL UDP-N-ACETYLGLUCOSAMINE 2-EPIMERASE_N-ACETYLMANNOSAMINE KINASE"/>
    <property type="match status" value="1"/>
</dbReference>